<dbReference type="Proteomes" id="UP001501490">
    <property type="component" value="Unassembled WGS sequence"/>
</dbReference>
<dbReference type="RefSeq" id="WP_344804728.1">
    <property type="nucleotide sequence ID" value="NZ_BAABAB010000016.1"/>
</dbReference>
<gene>
    <name evidence="4" type="ORF">GCM10022236_23960</name>
</gene>
<feature type="region of interest" description="Disordered" evidence="2">
    <location>
        <begin position="1"/>
        <end position="22"/>
    </location>
</feature>
<evidence type="ECO:0000313" key="4">
    <source>
        <dbReference type="EMBL" id="GAA3620950.1"/>
    </source>
</evidence>
<feature type="compositionally biased region" description="Low complexity" evidence="2">
    <location>
        <begin position="1"/>
        <end position="16"/>
    </location>
</feature>
<name>A0ABP6ZX76_9ACTN</name>
<feature type="region of interest" description="Disordered" evidence="2">
    <location>
        <begin position="871"/>
        <end position="921"/>
    </location>
</feature>
<dbReference type="InterPro" id="IPR027417">
    <property type="entry name" value="P-loop_NTPase"/>
</dbReference>
<organism evidence="4 5">
    <name type="scientific">Microlunatus ginsengisoli</name>
    <dbReference type="NCBI Taxonomy" id="363863"/>
    <lineage>
        <taxon>Bacteria</taxon>
        <taxon>Bacillati</taxon>
        <taxon>Actinomycetota</taxon>
        <taxon>Actinomycetes</taxon>
        <taxon>Propionibacteriales</taxon>
        <taxon>Propionibacteriaceae</taxon>
        <taxon>Microlunatus</taxon>
    </lineage>
</organism>
<reference evidence="5" key="1">
    <citation type="journal article" date="2019" name="Int. J. Syst. Evol. Microbiol.">
        <title>The Global Catalogue of Microorganisms (GCM) 10K type strain sequencing project: providing services to taxonomists for standard genome sequencing and annotation.</title>
        <authorList>
            <consortium name="The Broad Institute Genomics Platform"/>
            <consortium name="The Broad Institute Genome Sequencing Center for Infectious Disease"/>
            <person name="Wu L."/>
            <person name="Ma J."/>
        </authorList>
    </citation>
    <scope>NUCLEOTIDE SEQUENCE [LARGE SCALE GENOMIC DNA]</scope>
    <source>
        <strain evidence="5">JCM 16929</strain>
    </source>
</reference>
<evidence type="ECO:0000259" key="3">
    <source>
        <dbReference type="Pfam" id="PF07693"/>
    </source>
</evidence>
<feature type="domain" description="KAP NTPase" evidence="3">
    <location>
        <begin position="414"/>
        <end position="509"/>
    </location>
</feature>
<dbReference type="Pfam" id="PF07693">
    <property type="entry name" value="KAP_NTPase"/>
    <property type="match status" value="2"/>
</dbReference>
<accession>A0ABP6ZX76</accession>
<dbReference type="EMBL" id="BAABAB010000016">
    <property type="protein sequence ID" value="GAA3620950.1"/>
    <property type="molecule type" value="Genomic_DNA"/>
</dbReference>
<dbReference type="PANTHER" id="PTHR22674">
    <property type="entry name" value="NTPASE, KAP FAMILY P-LOOP DOMAIN-CONTAINING 1"/>
    <property type="match status" value="1"/>
</dbReference>
<dbReference type="PANTHER" id="PTHR22674:SF6">
    <property type="entry name" value="NTPASE KAP FAMILY P-LOOP DOMAIN-CONTAINING PROTEIN 1"/>
    <property type="match status" value="1"/>
</dbReference>
<protein>
    <recommendedName>
        <fullName evidence="3">KAP NTPase domain-containing protein</fullName>
    </recommendedName>
</protein>
<comment type="caution">
    <text evidence="4">The sequence shown here is derived from an EMBL/GenBank/DDBJ whole genome shotgun (WGS) entry which is preliminary data.</text>
</comment>
<dbReference type="InterPro" id="IPR052754">
    <property type="entry name" value="NTPase_KAP_P-loop"/>
</dbReference>
<proteinExistence type="predicted"/>
<evidence type="ECO:0000256" key="1">
    <source>
        <dbReference type="SAM" id="Coils"/>
    </source>
</evidence>
<dbReference type="SUPFAM" id="SSF52540">
    <property type="entry name" value="P-loop containing nucleoside triphosphate hydrolases"/>
    <property type="match status" value="1"/>
</dbReference>
<feature type="domain" description="KAP NTPase" evidence="3">
    <location>
        <begin position="750"/>
        <end position="959"/>
    </location>
</feature>
<feature type="coiled-coil region" evidence="1">
    <location>
        <begin position="663"/>
        <end position="700"/>
    </location>
</feature>
<keyword evidence="1" id="KW-0175">Coiled coil</keyword>
<sequence length="1067" mass="114761">MSSEPSSRSSSATAAPPNDPVTDVLTSAGLTVDPRVGDCVLLAAAAHRQRFETKSADGPALNRSTFLWALWWLDGTVRAALDDHGGRIEDFEKLLGVTGNPGPAPDHIELGGELTRALRAFVADPSTPAGVVTPGLLGVAILRDVEVNGGLLADRLRDLRIDAARALDTLRILSVDQSEPAAVIGQVPLPRMWDVTPRRFGVHLPADADEPGPYVARDADVELDRSLSEQVPVVAVVAPPMSGAIRAVFEALRRRRPDDRVLLLHELLDSGPGHPPLDAADLDRLWGSGAGVVWVRDLRELLDASPVFEDWFRRRGGGLRATLVAVLRPEDTGRASDLGLLSGALVELTGGLSTDEQVRAQKLYGAELATVSAVAAASARRPAVVRANYAADSATAAELLDEDGDDLDIHSDVEVLAKLIASKDVQPPLSIGLFGPWGSGKSFLMRQVQLRIEDLGTQSRAVADPSATGYHREIVPVEFNAWQYAHGTALWAALINRVFQQIQQKLGGDQRYQTVLREIAVRDAGVAQAHARLDLARAKVDQSRPAAQDRVIEDVARDHHLADDAIEKLAAGLQLDAATKQVSDLKSEYDRLITTSSRLDKGWATASTPRRLMAGGLLAVGVAAAVVCALLPGAVEQLGALVGAFASIALALVQLLRPVNRGLEQAAKILRADEADKQELQRAQDDLDQATQDLAAAKASGLAGLYGFVSDRSSSADYRRELGMAPMIRDDLERLARLSKVEGGLPGIDRIVIFIDDLDRCPAAEVVRVLEAVNLLFGFELFVVVIAVDSRWLLRSLEGTFSDAFDPDDSAAPTPQNYLEKIIQIPFWLQPMQPDGFGRLVTSLAGEVDSSRRDLDAVHANGNGSNSFAGVPAADGYPFHDGEPATHEVAGADASDDASVPSRPGVGVRDAQSGPTHRDDLNPKALRLTQDELDLMVRFHPLVGTPRAVKRFLNTYQLLRVSVPDVDSFLDRKDFRPVLILLALLTGTVPVSDPMILELRSMTDANFADFLDSTQTGRESSPRRDLSADWKPVVSACADLPTASVTPEIIATWLPKVGRYSFHPVST</sequence>
<dbReference type="InterPro" id="IPR011646">
    <property type="entry name" value="KAP_P-loop"/>
</dbReference>
<evidence type="ECO:0000256" key="2">
    <source>
        <dbReference type="SAM" id="MobiDB-lite"/>
    </source>
</evidence>
<keyword evidence="5" id="KW-1185">Reference proteome</keyword>
<evidence type="ECO:0000313" key="5">
    <source>
        <dbReference type="Proteomes" id="UP001501490"/>
    </source>
</evidence>